<dbReference type="PROSITE" id="PS50020">
    <property type="entry name" value="WW_DOMAIN_2"/>
    <property type="match status" value="1"/>
</dbReference>
<feature type="region of interest" description="Disordered" evidence="1">
    <location>
        <begin position="15"/>
        <end position="44"/>
    </location>
</feature>
<reference evidence="3" key="1">
    <citation type="submission" date="2015-07" db="EMBL/GenBank/DDBJ databases">
        <title>MeaNS - Measles Nucleotide Surveillance Program.</title>
        <authorList>
            <person name="Tran T."/>
            <person name="Druce J."/>
        </authorList>
    </citation>
    <scope>NUCLEOTIDE SEQUENCE</scope>
    <source>
        <strain evidence="3">UCB-OBI-ISO-001</strain>
        <tissue evidence="3">Gonad</tissue>
    </source>
</reference>
<dbReference type="PANTHER" id="PTHR21727:SF0">
    <property type="entry name" value="MRNA (2'-O-METHYLADENOSINE-N(6)-)-METHYLTRANSFERASE"/>
    <property type="match status" value="1"/>
</dbReference>
<feature type="compositionally biased region" description="Low complexity" evidence="1">
    <location>
        <begin position="23"/>
        <end position="44"/>
    </location>
</feature>
<dbReference type="InterPro" id="IPR039881">
    <property type="entry name" value="PCIF1-like"/>
</dbReference>
<dbReference type="InterPro" id="IPR036020">
    <property type="entry name" value="WW_dom_sf"/>
</dbReference>
<dbReference type="Pfam" id="PF12237">
    <property type="entry name" value="PCIF1_WW"/>
    <property type="match status" value="1"/>
</dbReference>
<feature type="region of interest" description="Disordered" evidence="1">
    <location>
        <begin position="87"/>
        <end position="115"/>
    </location>
</feature>
<sequence length="731" mass="82119">MSTTGTLCANAAAPVSSGMEADSTNNNNNNNITHTPPTTTINPSTIFTTSTVSTFTSTTATTTGTTSVASTSPIAVVTSQLSLSSPTAMAANSQDSFTPPALQSPQNSTFPMSPQAQFPDPVHDLPPELLQAGWRKFWSKRENRPYFFNKITNESLWEMPVFGQLDPLTDPLGISSPSSSGMVSPVGQAPFSRSSSMEGPLPSLPVSGEKRRASSELFASPTKRMTFTYSPYWNFDIASNAVMYERAPCMLPPVLPEIELLRAQLVAKLRMNYKCLCKTREDIDAPSESFNRWLMERKVCDRGADAMLPSDCNSEVSQSMYREIMNDIPVKLSNPKYSGDVKRQLVNYAEAAKKMIESRGTSSESRKVVKWNVEDMIAWLRKPHSSTFEDYLERLAHLKRQCQPHLTEAAKMSVEGICAKMYHVSCETVKKLHDKHWEILKEHGITAVASVSYPTTKHKVICYPVQMYYPTPRLSQVEVQTENDVTILRYNSEKQKINTSHFHKLEQLYRLNCRDDPKFDYFLARCWCLLRRYETYFGIQPREGFETQAALPISVFQCLNQSFGVTCECFASPLNCYFRQYCSAFSDTDCHFGSRGSILQFHPLSGSFEANPPFCDELMEAMIDHFENLLSESSEPLSFIVFVPECKDSPIQSLMRLENSKFKQKSVVLVAKQHEYRHGFQHKCSKEDLNVKAAHGTMVVFLQNEAGASQWGPTPDRVKELIQAASLTATT</sequence>
<dbReference type="Gene3D" id="2.20.70.10">
    <property type="match status" value="1"/>
</dbReference>
<evidence type="ECO:0000256" key="1">
    <source>
        <dbReference type="SAM" id="MobiDB-lite"/>
    </source>
</evidence>
<dbReference type="SUPFAM" id="SSF51045">
    <property type="entry name" value="WW domain"/>
    <property type="match status" value="1"/>
</dbReference>
<accession>A0A0L8GAR2</accession>
<evidence type="ECO:0000313" key="3">
    <source>
        <dbReference type="EMBL" id="KOF73944.1"/>
    </source>
</evidence>
<feature type="region of interest" description="Disordered" evidence="1">
    <location>
        <begin position="176"/>
        <end position="208"/>
    </location>
</feature>
<dbReference type="CDD" id="cd00201">
    <property type="entry name" value="WW"/>
    <property type="match status" value="1"/>
</dbReference>
<dbReference type="PANTHER" id="PTHR21727">
    <property type="entry name" value="PHOSPHORYLATED CTD INTERACTING FACTOR 1"/>
    <property type="match status" value="1"/>
</dbReference>
<dbReference type="InterPro" id="IPR001202">
    <property type="entry name" value="WW_dom"/>
</dbReference>
<evidence type="ECO:0000259" key="2">
    <source>
        <dbReference type="PROSITE" id="PS50020"/>
    </source>
</evidence>
<organism evidence="3">
    <name type="scientific">Octopus bimaculoides</name>
    <name type="common">California two-spotted octopus</name>
    <dbReference type="NCBI Taxonomy" id="37653"/>
    <lineage>
        <taxon>Eukaryota</taxon>
        <taxon>Metazoa</taxon>
        <taxon>Spiralia</taxon>
        <taxon>Lophotrochozoa</taxon>
        <taxon>Mollusca</taxon>
        <taxon>Cephalopoda</taxon>
        <taxon>Coleoidea</taxon>
        <taxon>Octopodiformes</taxon>
        <taxon>Octopoda</taxon>
        <taxon>Incirrata</taxon>
        <taxon>Octopodidae</taxon>
        <taxon>Octopus</taxon>
    </lineage>
</organism>
<dbReference type="SMART" id="SM00456">
    <property type="entry name" value="WW"/>
    <property type="match status" value="1"/>
</dbReference>
<dbReference type="GO" id="GO:0005634">
    <property type="term" value="C:nucleus"/>
    <property type="evidence" value="ECO:0007669"/>
    <property type="project" value="TreeGrafter"/>
</dbReference>
<gene>
    <name evidence="3" type="ORF">OCBIM_22037063mg</name>
</gene>
<dbReference type="OrthoDB" id="193787at2759"/>
<protein>
    <recommendedName>
        <fullName evidence="2">WW domain-containing protein</fullName>
    </recommendedName>
</protein>
<proteinExistence type="predicted"/>
<dbReference type="InterPro" id="IPR022035">
    <property type="entry name" value="PCIF1_WW"/>
</dbReference>
<name>A0A0L8GAR2_OCTBM</name>
<dbReference type="GO" id="GO:0016422">
    <property type="term" value="F:mRNA (2'-O-methyladenosine-N6-)-methyltransferase activity"/>
    <property type="evidence" value="ECO:0007669"/>
    <property type="project" value="InterPro"/>
</dbReference>
<dbReference type="EMBL" id="KQ422913">
    <property type="protein sequence ID" value="KOF73944.1"/>
    <property type="molecule type" value="Genomic_DNA"/>
</dbReference>
<dbReference type="AlphaFoldDB" id="A0A0L8GAR2"/>
<dbReference type="GO" id="GO:0099122">
    <property type="term" value="F:RNA polymerase II C-terminal domain binding"/>
    <property type="evidence" value="ECO:0007669"/>
    <property type="project" value="InterPro"/>
</dbReference>
<dbReference type="Pfam" id="PF00397">
    <property type="entry name" value="WW"/>
    <property type="match status" value="1"/>
</dbReference>
<feature type="compositionally biased region" description="Low complexity" evidence="1">
    <location>
        <begin position="176"/>
        <end position="187"/>
    </location>
</feature>
<dbReference type="FunFam" id="2.20.70.10:FF:000036">
    <property type="entry name" value="Phosphorylated CTD-interacting factor 1"/>
    <property type="match status" value="1"/>
</dbReference>
<feature type="domain" description="WW" evidence="2">
    <location>
        <begin position="128"/>
        <end position="162"/>
    </location>
</feature>